<gene>
    <name evidence="8" type="ORF">MMF94_35400</name>
</gene>
<protein>
    <submittedName>
        <fullName evidence="8">DoxX family protein</fullName>
    </submittedName>
</protein>
<keyword evidence="6 7" id="KW-0472">Membrane</keyword>
<sequence length="147" mass="14722">MIRALPGPARDVALLLARLALGIVLIAHGWQKLMTKGIDATTEGFIENGIPAAPVAAVFVMAVELLGGLLILAGAATAVVGVLVALVMLGAVVFVHIGSGVFVSNGGWELAGLVGATALALAAAGSGRLSVDHVVSRRRRPAMAAAD</sequence>
<comment type="subcellular location">
    <subcellularLocation>
        <location evidence="1">Cell membrane</location>
        <topology evidence="1">Multi-pass membrane protein</topology>
    </subcellularLocation>
</comment>
<evidence type="ECO:0000256" key="2">
    <source>
        <dbReference type="ARBA" id="ARBA00006679"/>
    </source>
</evidence>
<feature type="transmembrane region" description="Helical" evidence="7">
    <location>
        <begin position="12"/>
        <end position="30"/>
    </location>
</feature>
<evidence type="ECO:0000256" key="3">
    <source>
        <dbReference type="ARBA" id="ARBA00022475"/>
    </source>
</evidence>
<proteinExistence type="inferred from homology"/>
<accession>A0ABS9TR47</accession>
<feature type="transmembrane region" description="Helical" evidence="7">
    <location>
        <begin position="79"/>
        <end position="98"/>
    </location>
</feature>
<keyword evidence="9" id="KW-1185">Reference proteome</keyword>
<comment type="similarity">
    <text evidence="2">Belongs to the DoxX family.</text>
</comment>
<dbReference type="InterPro" id="IPR051907">
    <property type="entry name" value="DoxX-like_oxidoreductase"/>
</dbReference>
<comment type="caution">
    <text evidence="8">The sequence shown here is derived from an EMBL/GenBank/DDBJ whole genome shotgun (WGS) entry which is preliminary data.</text>
</comment>
<evidence type="ECO:0000256" key="4">
    <source>
        <dbReference type="ARBA" id="ARBA00022692"/>
    </source>
</evidence>
<dbReference type="InterPro" id="IPR032808">
    <property type="entry name" value="DoxX"/>
</dbReference>
<organism evidence="8 9">
    <name type="scientific">Pseudonocardia alaniniphila</name>
    <dbReference type="NCBI Taxonomy" id="75291"/>
    <lineage>
        <taxon>Bacteria</taxon>
        <taxon>Bacillati</taxon>
        <taxon>Actinomycetota</taxon>
        <taxon>Actinomycetes</taxon>
        <taxon>Pseudonocardiales</taxon>
        <taxon>Pseudonocardiaceae</taxon>
        <taxon>Pseudonocardia</taxon>
    </lineage>
</organism>
<keyword evidence="5 7" id="KW-1133">Transmembrane helix</keyword>
<evidence type="ECO:0000256" key="1">
    <source>
        <dbReference type="ARBA" id="ARBA00004651"/>
    </source>
</evidence>
<reference evidence="8 9" key="1">
    <citation type="submission" date="2022-03" db="EMBL/GenBank/DDBJ databases">
        <title>Pseudonocardia alaer sp. nov., a novel actinomycete isolated from reed forest soil.</title>
        <authorList>
            <person name="Wang L."/>
        </authorList>
    </citation>
    <scope>NUCLEOTIDE SEQUENCE [LARGE SCALE GENOMIC DNA]</scope>
    <source>
        <strain evidence="8 9">Y-16303</strain>
    </source>
</reference>
<evidence type="ECO:0000313" key="8">
    <source>
        <dbReference type="EMBL" id="MCH6171018.1"/>
    </source>
</evidence>
<keyword evidence="4 7" id="KW-0812">Transmembrane</keyword>
<evidence type="ECO:0000313" key="9">
    <source>
        <dbReference type="Proteomes" id="UP001299970"/>
    </source>
</evidence>
<dbReference type="RefSeq" id="WP_241041825.1">
    <property type="nucleotide sequence ID" value="NZ_BAAAJF010000029.1"/>
</dbReference>
<dbReference type="PANTHER" id="PTHR33452">
    <property type="entry name" value="OXIDOREDUCTASE CATD-RELATED"/>
    <property type="match status" value="1"/>
</dbReference>
<evidence type="ECO:0000256" key="7">
    <source>
        <dbReference type="SAM" id="Phobius"/>
    </source>
</evidence>
<evidence type="ECO:0000256" key="5">
    <source>
        <dbReference type="ARBA" id="ARBA00022989"/>
    </source>
</evidence>
<dbReference type="PANTHER" id="PTHR33452:SF1">
    <property type="entry name" value="INNER MEMBRANE PROTEIN YPHA-RELATED"/>
    <property type="match status" value="1"/>
</dbReference>
<feature type="transmembrane region" description="Helical" evidence="7">
    <location>
        <begin position="50"/>
        <end position="72"/>
    </location>
</feature>
<dbReference type="Pfam" id="PF07681">
    <property type="entry name" value="DoxX"/>
    <property type="match status" value="1"/>
</dbReference>
<name>A0ABS9TR47_9PSEU</name>
<dbReference type="Proteomes" id="UP001299970">
    <property type="component" value="Unassembled WGS sequence"/>
</dbReference>
<feature type="transmembrane region" description="Helical" evidence="7">
    <location>
        <begin position="110"/>
        <end position="131"/>
    </location>
</feature>
<keyword evidence="3" id="KW-1003">Cell membrane</keyword>
<evidence type="ECO:0000256" key="6">
    <source>
        <dbReference type="ARBA" id="ARBA00023136"/>
    </source>
</evidence>
<dbReference type="EMBL" id="JAKXMK010000038">
    <property type="protein sequence ID" value="MCH6171018.1"/>
    <property type="molecule type" value="Genomic_DNA"/>
</dbReference>